<dbReference type="Proteomes" id="UP000005237">
    <property type="component" value="Unassembled WGS sequence"/>
</dbReference>
<dbReference type="AlphaFoldDB" id="A0A8R1HVB4"/>
<proteinExistence type="predicted"/>
<protein>
    <submittedName>
        <fullName evidence="2">Uncharacterized protein</fullName>
    </submittedName>
</protein>
<reference evidence="3" key="1">
    <citation type="submission" date="2010-08" db="EMBL/GenBank/DDBJ databases">
        <authorList>
            <consortium name="Caenorhabditis japonica Sequencing Consortium"/>
            <person name="Wilson R.K."/>
        </authorList>
    </citation>
    <scope>NUCLEOTIDE SEQUENCE [LARGE SCALE GENOMIC DNA]</scope>
    <source>
        <strain evidence="3">DF5081</strain>
    </source>
</reference>
<name>A0A8R1HVB4_CAEJA</name>
<sequence>MMWQTRPSFRVFHKEMIEELMEKCINIEIDPADFEMPVFTKPCAMFSCFKMQYHTDSPDRVAINMDQLPWYRKKKSEPEIKPRRHRTVLNDGRVFHVFNCVSPTFTFFKKYVVTSPGVDKFFVVYLSTKPIKNYIKFHKPQKMSESLVKEVRSALDGRSISDALKLLAETNSDVTMRQVRNQARNVDTLIRTYQRPGSRKSRLKIKVEALEVKPQITSTTTPLTSRLKDLWSTRMEQSCDHSFFVKKGPNSDNYVEVKLSVTDRLTCTQRYCKNKLPNICDHVTAVLSQLPSDRKENVIAWLHLEGSSTSEQEPDLVDLTESRSTDKGHGRKFKKKFGFRDMTELTDSRVNEEEMETKPTNTGIAPPTPVKEEEPEESDVLDNFMSRLASPRRRKPTVVSDFCYN</sequence>
<accession>A0A8R1HVB4</accession>
<evidence type="ECO:0000256" key="1">
    <source>
        <dbReference type="SAM" id="MobiDB-lite"/>
    </source>
</evidence>
<feature type="region of interest" description="Disordered" evidence="1">
    <location>
        <begin position="349"/>
        <end position="379"/>
    </location>
</feature>
<organism evidence="2 3">
    <name type="scientific">Caenorhabditis japonica</name>
    <dbReference type="NCBI Taxonomy" id="281687"/>
    <lineage>
        <taxon>Eukaryota</taxon>
        <taxon>Metazoa</taxon>
        <taxon>Ecdysozoa</taxon>
        <taxon>Nematoda</taxon>
        <taxon>Chromadorea</taxon>
        <taxon>Rhabditida</taxon>
        <taxon>Rhabditina</taxon>
        <taxon>Rhabditomorpha</taxon>
        <taxon>Rhabditoidea</taxon>
        <taxon>Rhabditidae</taxon>
        <taxon>Peloderinae</taxon>
        <taxon>Caenorhabditis</taxon>
    </lineage>
</organism>
<evidence type="ECO:0000313" key="3">
    <source>
        <dbReference type="Proteomes" id="UP000005237"/>
    </source>
</evidence>
<keyword evidence="3" id="KW-1185">Reference proteome</keyword>
<dbReference type="EnsemblMetazoa" id="CJA07495.1">
    <property type="protein sequence ID" value="CJA07495.1"/>
    <property type="gene ID" value="WBGene00126699"/>
</dbReference>
<evidence type="ECO:0000313" key="2">
    <source>
        <dbReference type="EnsemblMetazoa" id="CJA07495.1"/>
    </source>
</evidence>
<reference evidence="2" key="2">
    <citation type="submission" date="2022-06" db="UniProtKB">
        <authorList>
            <consortium name="EnsemblMetazoa"/>
        </authorList>
    </citation>
    <scope>IDENTIFICATION</scope>
    <source>
        <strain evidence="2">DF5081</strain>
    </source>
</reference>